<sequence length="95" mass="10483">MTTIFGNALNQHFVSQKAKAATAGVQLFFTTAAVVENPAGNRLASVIVFITLANIWRSHFRTVFDRTPFTTAAVLASIRLDISKRIDEDHVHTLL</sequence>
<organism evidence="1 2">
    <name type="scientific">Mucor circinelloides f. circinelloides (strain 1006PhL)</name>
    <name type="common">Mucormycosis agent</name>
    <name type="synonym">Calyptromyces circinelloides</name>
    <dbReference type="NCBI Taxonomy" id="1220926"/>
    <lineage>
        <taxon>Eukaryota</taxon>
        <taxon>Fungi</taxon>
        <taxon>Fungi incertae sedis</taxon>
        <taxon>Mucoromycota</taxon>
        <taxon>Mucoromycotina</taxon>
        <taxon>Mucoromycetes</taxon>
        <taxon>Mucorales</taxon>
        <taxon>Mucorineae</taxon>
        <taxon>Mucoraceae</taxon>
        <taxon>Mucor</taxon>
    </lineage>
</organism>
<dbReference type="VEuPathDB" id="FungiDB:HMPREF1544_06210"/>
<dbReference type="AlphaFoldDB" id="S2JEU7"/>
<dbReference type="Proteomes" id="UP000014254">
    <property type="component" value="Unassembled WGS sequence"/>
</dbReference>
<protein>
    <submittedName>
        <fullName evidence="1">Uncharacterized protein</fullName>
    </submittedName>
</protein>
<evidence type="ECO:0000313" key="2">
    <source>
        <dbReference type="Proteomes" id="UP000014254"/>
    </source>
</evidence>
<gene>
    <name evidence="1" type="ORF">HMPREF1544_06210</name>
</gene>
<dbReference type="EMBL" id="KE123977">
    <property type="protein sequence ID" value="EPB86992.1"/>
    <property type="molecule type" value="Genomic_DNA"/>
</dbReference>
<evidence type="ECO:0000313" key="1">
    <source>
        <dbReference type="EMBL" id="EPB86992.1"/>
    </source>
</evidence>
<reference evidence="2" key="1">
    <citation type="submission" date="2013-05" db="EMBL/GenBank/DDBJ databases">
        <title>The Genome sequence of Mucor circinelloides f. circinelloides 1006PhL.</title>
        <authorList>
            <consortium name="The Broad Institute Genomics Platform"/>
            <person name="Cuomo C."/>
            <person name="Earl A."/>
            <person name="Findley K."/>
            <person name="Lee S.C."/>
            <person name="Walker B."/>
            <person name="Young S."/>
            <person name="Zeng Q."/>
            <person name="Gargeya S."/>
            <person name="Fitzgerald M."/>
            <person name="Haas B."/>
            <person name="Abouelleil A."/>
            <person name="Allen A.W."/>
            <person name="Alvarado L."/>
            <person name="Arachchi H.M."/>
            <person name="Berlin A.M."/>
            <person name="Chapman S.B."/>
            <person name="Gainer-Dewar J."/>
            <person name="Goldberg J."/>
            <person name="Griggs A."/>
            <person name="Gujja S."/>
            <person name="Hansen M."/>
            <person name="Howarth C."/>
            <person name="Imamovic A."/>
            <person name="Ireland A."/>
            <person name="Larimer J."/>
            <person name="McCowan C."/>
            <person name="Murphy C."/>
            <person name="Pearson M."/>
            <person name="Poon T.W."/>
            <person name="Priest M."/>
            <person name="Roberts A."/>
            <person name="Saif S."/>
            <person name="Shea T."/>
            <person name="Sisk P."/>
            <person name="Sykes S."/>
            <person name="Wortman J."/>
            <person name="Nusbaum C."/>
            <person name="Birren B."/>
        </authorList>
    </citation>
    <scope>NUCLEOTIDE SEQUENCE [LARGE SCALE GENOMIC DNA]</scope>
    <source>
        <strain evidence="2">1006PhL</strain>
    </source>
</reference>
<proteinExistence type="predicted"/>
<accession>S2JEU7</accession>
<dbReference type="InParanoid" id="S2JEU7"/>
<keyword evidence="2" id="KW-1185">Reference proteome</keyword>
<name>S2JEU7_MUCC1</name>